<evidence type="ECO:0000256" key="1">
    <source>
        <dbReference type="SAM" id="MobiDB-lite"/>
    </source>
</evidence>
<feature type="region of interest" description="Disordered" evidence="1">
    <location>
        <begin position="1"/>
        <end position="30"/>
    </location>
</feature>
<dbReference type="Proteomes" id="UP000070700">
    <property type="component" value="Unassembled WGS sequence"/>
</dbReference>
<evidence type="ECO:0000313" key="2">
    <source>
        <dbReference type="EMBL" id="KUJ11441.1"/>
    </source>
</evidence>
<organism evidence="2 3">
    <name type="scientific">Mollisia scopiformis</name>
    <name type="common">Conifer needle endophyte fungus</name>
    <name type="synonym">Phialocephala scopiformis</name>
    <dbReference type="NCBI Taxonomy" id="149040"/>
    <lineage>
        <taxon>Eukaryota</taxon>
        <taxon>Fungi</taxon>
        <taxon>Dikarya</taxon>
        <taxon>Ascomycota</taxon>
        <taxon>Pezizomycotina</taxon>
        <taxon>Leotiomycetes</taxon>
        <taxon>Helotiales</taxon>
        <taxon>Mollisiaceae</taxon>
        <taxon>Mollisia</taxon>
    </lineage>
</organism>
<dbReference type="EMBL" id="KQ947426">
    <property type="protein sequence ID" value="KUJ11441.1"/>
    <property type="molecule type" value="Genomic_DNA"/>
</dbReference>
<protein>
    <submittedName>
        <fullName evidence="2">Uncharacterized protein</fullName>
    </submittedName>
</protein>
<proteinExistence type="predicted"/>
<sequence>MPPSKRPNDSRPPGDSRSNKIRKLTPEENLKARLKESLAQNAALRARMADWRKKVELQNAVSRETLKHAKTAQTFPRKRD</sequence>
<dbReference type="KEGG" id="psco:LY89DRAFT_225664"/>
<name>A0A194WU11_MOLSC</name>
<dbReference type="InParanoid" id="A0A194WU11"/>
<dbReference type="RefSeq" id="XP_018065796.1">
    <property type="nucleotide sequence ID" value="XM_018205986.1"/>
</dbReference>
<gene>
    <name evidence="2" type="ORF">LY89DRAFT_225664</name>
</gene>
<dbReference type="AlphaFoldDB" id="A0A194WU11"/>
<reference evidence="2 3" key="1">
    <citation type="submission" date="2015-10" db="EMBL/GenBank/DDBJ databases">
        <title>Full genome of DAOMC 229536 Phialocephala scopiformis, a fungal endophyte of spruce producing the potent anti-insectan compound rugulosin.</title>
        <authorList>
            <consortium name="DOE Joint Genome Institute"/>
            <person name="Walker A.K."/>
            <person name="Frasz S.L."/>
            <person name="Seifert K.A."/>
            <person name="Miller J.D."/>
            <person name="Mondo S.J."/>
            <person name="Labutti K."/>
            <person name="Lipzen A."/>
            <person name="Dockter R."/>
            <person name="Kennedy M."/>
            <person name="Grigoriev I.V."/>
            <person name="Spatafora J.W."/>
        </authorList>
    </citation>
    <scope>NUCLEOTIDE SEQUENCE [LARGE SCALE GENOMIC DNA]</scope>
    <source>
        <strain evidence="2 3">CBS 120377</strain>
    </source>
</reference>
<evidence type="ECO:0000313" key="3">
    <source>
        <dbReference type="Proteomes" id="UP000070700"/>
    </source>
</evidence>
<keyword evidence="3" id="KW-1185">Reference proteome</keyword>
<accession>A0A194WU11</accession>
<dbReference type="GeneID" id="28815712"/>